<name>A0ABX0XV72_9ACTN</name>
<dbReference type="Proteomes" id="UP000722989">
    <property type="component" value="Unassembled WGS sequence"/>
</dbReference>
<gene>
    <name evidence="1" type="ORF">HC031_09330</name>
</gene>
<evidence type="ECO:0000313" key="2">
    <source>
        <dbReference type="Proteomes" id="UP000722989"/>
    </source>
</evidence>
<accession>A0ABX0XV72</accession>
<dbReference type="RefSeq" id="WP_167924781.1">
    <property type="nucleotide sequence ID" value="NZ_JAATVY010000004.1"/>
</dbReference>
<protein>
    <submittedName>
        <fullName evidence="1">Uncharacterized protein</fullName>
    </submittedName>
</protein>
<evidence type="ECO:0000313" key="1">
    <source>
        <dbReference type="EMBL" id="NJC69915.1"/>
    </source>
</evidence>
<comment type="caution">
    <text evidence="1">The sequence shown here is derived from an EMBL/GenBank/DDBJ whole genome shotgun (WGS) entry which is preliminary data.</text>
</comment>
<reference evidence="1 2" key="1">
    <citation type="submission" date="2020-03" db="EMBL/GenBank/DDBJ databases">
        <title>WGS of the type strain of Planosporangium spp.</title>
        <authorList>
            <person name="Thawai C."/>
        </authorList>
    </citation>
    <scope>NUCLEOTIDE SEQUENCE [LARGE SCALE GENOMIC DNA]</scope>
    <source>
        <strain evidence="1 2">TBRC 5610</strain>
    </source>
</reference>
<sequence>MTATLAAGLLGEGVGVALDDVHLPGFVAEVVRTACDDIRAHVEKLINDFTSGPAQP</sequence>
<keyword evidence="2" id="KW-1185">Reference proteome</keyword>
<organism evidence="1 2">
    <name type="scientific">Planosporangium thailandense</name>
    <dbReference type="NCBI Taxonomy" id="765197"/>
    <lineage>
        <taxon>Bacteria</taxon>
        <taxon>Bacillati</taxon>
        <taxon>Actinomycetota</taxon>
        <taxon>Actinomycetes</taxon>
        <taxon>Micromonosporales</taxon>
        <taxon>Micromonosporaceae</taxon>
        <taxon>Planosporangium</taxon>
    </lineage>
</organism>
<proteinExistence type="predicted"/>
<dbReference type="EMBL" id="JAATVY010000004">
    <property type="protein sequence ID" value="NJC69915.1"/>
    <property type="molecule type" value="Genomic_DNA"/>
</dbReference>